<dbReference type="PANTHER" id="PTHR43394">
    <property type="entry name" value="ATP-DEPENDENT PERMEASE MDL1, MITOCHONDRIAL"/>
    <property type="match status" value="1"/>
</dbReference>
<keyword evidence="5" id="KW-0547">Nucleotide-binding</keyword>
<accession>A0ABT0A103</accession>
<keyword evidence="2" id="KW-0813">Transport</keyword>
<evidence type="ECO:0000256" key="8">
    <source>
        <dbReference type="ARBA" id="ARBA00022989"/>
    </source>
</evidence>
<evidence type="ECO:0000259" key="12">
    <source>
        <dbReference type="PROSITE" id="PS50893"/>
    </source>
</evidence>
<keyword evidence="9" id="KW-0445">Lipid transport</keyword>
<keyword evidence="4 11" id="KW-0812">Transmembrane</keyword>
<dbReference type="NCBIfam" id="TIGR02203">
    <property type="entry name" value="MsbA_lipidA"/>
    <property type="match status" value="1"/>
</dbReference>
<keyword evidence="10 11" id="KW-0472">Membrane</keyword>
<dbReference type="InterPro" id="IPR017871">
    <property type="entry name" value="ABC_transporter-like_CS"/>
</dbReference>
<dbReference type="SMART" id="SM00382">
    <property type="entry name" value="AAA"/>
    <property type="match status" value="1"/>
</dbReference>
<dbReference type="InterPro" id="IPR036640">
    <property type="entry name" value="ABC1_TM_sf"/>
</dbReference>
<proteinExistence type="predicted"/>
<dbReference type="InterPro" id="IPR003593">
    <property type="entry name" value="AAA+_ATPase"/>
</dbReference>
<evidence type="ECO:0000256" key="7">
    <source>
        <dbReference type="ARBA" id="ARBA00022967"/>
    </source>
</evidence>
<dbReference type="Pfam" id="PF00664">
    <property type="entry name" value="ABC_membrane"/>
    <property type="match status" value="1"/>
</dbReference>
<dbReference type="InterPro" id="IPR011917">
    <property type="entry name" value="ABC_transpr_lipidA"/>
</dbReference>
<dbReference type="InterPro" id="IPR011527">
    <property type="entry name" value="ABC1_TM_dom"/>
</dbReference>
<evidence type="ECO:0000259" key="13">
    <source>
        <dbReference type="PROSITE" id="PS50929"/>
    </source>
</evidence>
<dbReference type="PROSITE" id="PS00211">
    <property type="entry name" value="ABC_TRANSPORTER_1"/>
    <property type="match status" value="1"/>
</dbReference>
<gene>
    <name evidence="14" type="primary">msbA</name>
    <name evidence="14" type="ORF">MQC88_01550</name>
</gene>
<dbReference type="RefSeq" id="WP_243318598.1">
    <property type="nucleotide sequence ID" value="NZ_JALGCL010000001.1"/>
</dbReference>
<evidence type="ECO:0000256" key="4">
    <source>
        <dbReference type="ARBA" id="ARBA00022692"/>
    </source>
</evidence>
<feature type="transmembrane region" description="Helical" evidence="11">
    <location>
        <begin position="178"/>
        <end position="195"/>
    </location>
</feature>
<reference evidence="14 15" key="1">
    <citation type="submission" date="2022-03" db="EMBL/GenBank/DDBJ databases">
        <title>Luteimonas soily sp. nov., a novel bacterium isolated from the soil.</title>
        <authorList>
            <person name="Zhang X."/>
        </authorList>
    </citation>
    <scope>NUCLEOTIDE SEQUENCE [LARGE SCALE GENOMIC DNA]</scope>
    <source>
        <strain evidence="14 15">50</strain>
    </source>
</reference>
<keyword evidence="15" id="KW-1185">Reference proteome</keyword>
<evidence type="ECO:0000256" key="1">
    <source>
        <dbReference type="ARBA" id="ARBA00004651"/>
    </source>
</evidence>
<comment type="subcellular location">
    <subcellularLocation>
        <location evidence="1">Cell membrane</location>
        <topology evidence="1">Multi-pass membrane protein</topology>
    </subcellularLocation>
</comment>
<feature type="transmembrane region" description="Helical" evidence="11">
    <location>
        <begin position="32"/>
        <end position="54"/>
    </location>
</feature>
<keyword evidence="3" id="KW-1003">Cell membrane</keyword>
<dbReference type="Gene3D" id="3.40.50.300">
    <property type="entry name" value="P-loop containing nucleotide triphosphate hydrolases"/>
    <property type="match status" value="1"/>
</dbReference>
<organism evidence="14 15">
    <name type="scientific">Cognatiluteimonas sedimenti</name>
    <dbReference type="NCBI Taxonomy" id="2927791"/>
    <lineage>
        <taxon>Bacteria</taxon>
        <taxon>Pseudomonadati</taxon>
        <taxon>Pseudomonadota</taxon>
        <taxon>Gammaproteobacteria</taxon>
        <taxon>Lysobacterales</taxon>
        <taxon>Lysobacteraceae</taxon>
        <taxon>Cognatiluteimonas</taxon>
    </lineage>
</organism>
<evidence type="ECO:0000313" key="15">
    <source>
        <dbReference type="Proteomes" id="UP001165423"/>
    </source>
</evidence>
<evidence type="ECO:0000256" key="6">
    <source>
        <dbReference type="ARBA" id="ARBA00022840"/>
    </source>
</evidence>
<dbReference type="CDD" id="cd18552">
    <property type="entry name" value="ABC_6TM_MsbA_like"/>
    <property type="match status" value="1"/>
</dbReference>
<dbReference type="InterPro" id="IPR003439">
    <property type="entry name" value="ABC_transporter-like_ATP-bd"/>
</dbReference>
<feature type="domain" description="ABC transmembrane type-1" evidence="13">
    <location>
        <begin position="38"/>
        <end position="319"/>
    </location>
</feature>
<evidence type="ECO:0000313" key="14">
    <source>
        <dbReference type="EMBL" id="MCJ0824658.1"/>
    </source>
</evidence>
<dbReference type="Proteomes" id="UP001165423">
    <property type="component" value="Unassembled WGS sequence"/>
</dbReference>
<protein>
    <submittedName>
        <fullName evidence="14">Lipid A export permease/ATP-binding protein MsbA</fullName>
    </submittedName>
</protein>
<evidence type="ECO:0000256" key="5">
    <source>
        <dbReference type="ARBA" id="ARBA00022741"/>
    </source>
</evidence>
<evidence type="ECO:0000256" key="11">
    <source>
        <dbReference type="SAM" id="Phobius"/>
    </source>
</evidence>
<dbReference type="SUPFAM" id="SSF90123">
    <property type="entry name" value="ABC transporter transmembrane region"/>
    <property type="match status" value="1"/>
</dbReference>
<keyword evidence="6" id="KW-0067">ATP-binding</keyword>
<dbReference type="PROSITE" id="PS50893">
    <property type="entry name" value="ABC_TRANSPORTER_2"/>
    <property type="match status" value="1"/>
</dbReference>
<dbReference type="InterPro" id="IPR039421">
    <property type="entry name" value="Type_1_exporter"/>
</dbReference>
<keyword evidence="7" id="KW-1278">Translocase</keyword>
<comment type="caution">
    <text evidence="14">The sequence shown here is derived from an EMBL/GenBank/DDBJ whole genome shotgun (WGS) entry which is preliminary data.</text>
</comment>
<dbReference type="InterPro" id="IPR027417">
    <property type="entry name" value="P-loop_NTPase"/>
</dbReference>
<dbReference type="Pfam" id="PF00005">
    <property type="entry name" value="ABC_tran"/>
    <property type="match status" value="1"/>
</dbReference>
<feature type="transmembrane region" description="Helical" evidence="11">
    <location>
        <begin position="155"/>
        <end position="172"/>
    </location>
</feature>
<feature type="transmembrane region" description="Helical" evidence="11">
    <location>
        <begin position="258"/>
        <end position="279"/>
    </location>
</feature>
<dbReference type="SUPFAM" id="SSF52540">
    <property type="entry name" value="P-loop containing nucleoside triphosphate hydrolases"/>
    <property type="match status" value="1"/>
</dbReference>
<dbReference type="Gene3D" id="1.20.1560.10">
    <property type="entry name" value="ABC transporter type 1, transmembrane domain"/>
    <property type="match status" value="1"/>
</dbReference>
<evidence type="ECO:0000256" key="2">
    <source>
        <dbReference type="ARBA" id="ARBA00022448"/>
    </source>
</evidence>
<evidence type="ECO:0000256" key="10">
    <source>
        <dbReference type="ARBA" id="ARBA00023136"/>
    </source>
</evidence>
<evidence type="ECO:0000256" key="9">
    <source>
        <dbReference type="ARBA" id="ARBA00023055"/>
    </source>
</evidence>
<dbReference type="PANTHER" id="PTHR43394:SF1">
    <property type="entry name" value="ATP-BINDING CASSETTE SUB-FAMILY B MEMBER 10, MITOCHONDRIAL"/>
    <property type="match status" value="1"/>
</dbReference>
<evidence type="ECO:0000256" key="3">
    <source>
        <dbReference type="ARBA" id="ARBA00022475"/>
    </source>
</evidence>
<keyword evidence="8 11" id="KW-1133">Transmembrane helix</keyword>
<feature type="transmembrane region" description="Helical" evidence="11">
    <location>
        <begin position="74"/>
        <end position="93"/>
    </location>
</feature>
<feature type="domain" description="ABC transporter" evidence="12">
    <location>
        <begin position="351"/>
        <end position="586"/>
    </location>
</feature>
<name>A0ABT0A103_9GAMM</name>
<sequence length="594" mass="64638">MSEPAAAGNRSEGQHAAAWPIYRRLLGYAGRYWPLLTAASVGMVVEALAGGAFVQLMKPLVNDGFVDPKPEMAVLLPLAIVGLFVLRGIATFVTDYGMARAGRSVVRDLREQILGKYLRLPSSHFDVESVPAMVSRLNFDTEQVTQAGTDAVKTIVTDGLTIIYLLAIMLWVSAKVTLAMVLITPLIGVLVWYVGKRYRRISRGIQDGMGQLAQSAEQSLAAQQDVKVYGAQAFEQARYSGLVNRMLRLNMKVESTRAGSSALVQMLAALALAAIVWVATREALQSRLDAGEFVQLMTAMMGIIPSLRRITNVQSVIGRGVAAAERLFAIIDREEEADEGNISIERARGELVFDDVSLRYERDASRLALEGISFSARPGTVTAIVGRSGSGKTSLVRLVPRFYEPSAGRISLDGVALRDYCLGDLRRQIALVGQRVMLFDDSVAANIAYASEATPAQLRAVAEAANAWEFIERLPGQLDTPIGENGSLLSGGQRQRLAIARAMLKDAPILILDEATAALDTESERLVQDALNRLMPDRTTLVIAHRLSTIEHADQVLVLDHGRLVEQGTHAELLARGGLYAHLHRMQFREPADA</sequence>
<dbReference type="EMBL" id="JALGCL010000001">
    <property type="protein sequence ID" value="MCJ0824658.1"/>
    <property type="molecule type" value="Genomic_DNA"/>
</dbReference>
<dbReference type="PROSITE" id="PS50929">
    <property type="entry name" value="ABC_TM1F"/>
    <property type="match status" value="1"/>
</dbReference>